<dbReference type="AlphaFoldDB" id="A0AA40ZRJ7"/>
<sequence length="136" mass="16614">MELEALASRKFNRYHAYVRLHHELKDCTSLEQCADVSRQLIDNYLDNRMIWDELNWYKQHHTLLGKHPAFAEFNRRKELLTLPIKELLQRKRQVEMNIWRVKSEMKKGDKPHLDTTRRERLAGYERELEDINRLLE</sequence>
<keyword evidence="2" id="KW-1185">Reference proteome</keyword>
<organism evidence="1 2">
    <name type="scientific">Caecibacteroides pullorum</name>
    <dbReference type="NCBI Taxonomy" id="2725562"/>
    <lineage>
        <taxon>Bacteria</taxon>
        <taxon>Pseudomonadati</taxon>
        <taxon>Bacteroidota</taxon>
        <taxon>Bacteroidia</taxon>
        <taxon>Bacteroidales</taxon>
        <taxon>Bacteroidaceae</taxon>
        <taxon>Caecibacteroides</taxon>
    </lineage>
</organism>
<proteinExistence type="predicted"/>
<comment type="caution">
    <text evidence="1">The sequence shown here is derived from an EMBL/GenBank/DDBJ whole genome shotgun (WGS) entry which is preliminary data.</text>
</comment>
<reference evidence="1 2" key="1">
    <citation type="journal article" date="2021" name="Sci. Rep.">
        <title>The distribution of antibiotic resistance genes in chicken gut microbiota commensals.</title>
        <authorList>
            <person name="Juricova H."/>
            <person name="Matiasovicova J."/>
            <person name="Kubasova T."/>
            <person name="Cejkova D."/>
            <person name="Rychlik I."/>
        </authorList>
    </citation>
    <scope>NUCLEOTIDE SEQUENCE [LARGE SCALE GENOMIC DNA]</scope>
    <source>
        <strain evidence="1 2">An421</strain>
    </source>
</reference>
<protein>
    <submittedName>
        <fullName evidence="1">Uncharacterized protein</fullName>
    </submittedName>
</protein>
<name>A0AA40ZRJ7_9BACT</name>
<dbReference type="EMBL" id="JACJMO010000002">
    <property type="protein sequence ID" value="MBM6856627.1"/>
    <property type="molecule type" value="Genomic_DNA"/>
</dbReference>
<evidence type="ECO:0000313" key="1">
    <source>
        <dbReference type="EMBL" id="MBM6856627.1"/>
    </source>
</evidence>
<gene>
    <name evidence="1" type="ORF">H6D15_03270</name>
</gene>
<evidence type="ECO:0000313" key="2">
    <source>
        <dbReference type="Proteomes" id="UP000698924"/>
    </source>
</evidence>
<accession>A0AA40ZRJ7</accession>
<dbReference type="Proteomes" id="UP000698924">
    <property type="component" value="Unassembled WGS sequence"/>
</dbReference>